<keyword evidence="1" id="KW-1133">Transmembrane helix</keyword>
<sequence>MISILTAIFSGIGRKAAFWGTIAFAIGAALWVAFRRGRLEAEAEFLIRRTDARIRSLQTAKEVSNEVQNADRADLERRLDRWMRD</sequence>
<protein>
    <submittedName>
        <fullName evidence="2">Uncharacterized protein</fullName>
    </submittedName>
</protein>
<evidence type="ECO:0000313" key="3">
    <source>
        <dbReference type="Proteomes" id="UP000051298"/>
    </source>
</evidence>
<keyword evidence="1" id="KW-0472">Membrane</keyword>
<dbReference type="EMBL" id="CYRX01000008">
    <property type="protein sequence ID" value="CUH59035.1"/>
    <property type="molecule type" value="Genomic_DNA"/>
</dbReference>
<evidence type="ECO:0000256" key="1">
    <source>
        <dbReference type="SAM" id="Phobius"/>
    </source>
</evidence>
<name>A0A0P1EWV6_9RHOB</name>
<gene>
    <name evidence="2" type="ORF">THS5294_00316</name>
</gene>
<accession>A0A0P1EWV6</accession>
<feature type="transmembrane region" description="Helical" evidence="1">
    <location>
        <begin position="16"/>
        <end position="34"/>
    </location>
</feature>
<dbReference type="Proteomes" id="UP000051298">
    <property type="component" value="Unassembled WGS sequence"/>
</dbReference>
<keyword evidence="1" id="KW-0812">Transmembrane</keyword>
<evidence type="ECO:0000313" key="2">
    <source>
        <dbReference type="EMBL" id="CUH59035.1"/>
    </source>
</evidence>
<dbReference type="AlphaFoldDB" id="A0A0P1EWV6"/>
<dbReference type="RefSeq" id="WP_058122346.1">
    <property type="nucleotide sequence ID" value="NZ_CYRX01000008.1"/>
</dbReference>
<organism evidence="2 3">
    <name type="scientific">Thalassobacter stenotrophicus</name>
    <dbReference type="NCBI Taxonomy" id="266809"/>
    <lineage>
        <taxon>Bacteria</taxon>
        <taxon>Pseudomonadati</taxon>
        <taxon>Pseudomonadota</taxon>
        <taxon>Alphaproteobacteria</taxon>
        <taxon>Rhodobacterales</taxon>
        <taxon>Roseobacteraceae</taxon>
        <taxon>Thalassobacter</taxon>
    </lineage>
</organism>
<reference evidence="2 3" key="1">
    <citation type="submission" date="2015-09" db="EMBL/GenBank/DDBJ databases">
        <authorList>
            <consortium name="Swine Surveillance"/>
        </authorList>
    </citation>
    <scope>NUCLEOTIDE SEQUENCE [LARGE SCALE GENOMIC DNA]</scope>
    <source>
        <strain evidence="2 3">CECT 5294</strain>
    </source>
</reference>
<proteinExistence type="predicted"/>